<reference evidence="1" key="1">
    <citation type="submission" date="2018-02" db="EMBL/GenBank/DDBJ databases">
        <title>Rhizophora mucronata_Transcriptome.</title>
        <authorList>
            <person name="Meera S.P."/>
            <person name="Sreeshan A."/>
            <person name="Augustine A."/>
        </authorList>
    </citation>
    <scope>NUCLEOTIDE SEQUENCE</scope>
    <source>
        <tissue evidence="1">Leaf</tissue>
    </source>
</reference>
<sequence>MKQILNKHCFCYYCGTTIHFLQKPCFHSFVSRVNLEVGVAWPMSSLIRFPVRQIFCS</sequence>
<proteinExistence type="predicted"/>
<evidence type="ECO:0000313" key="1">
    <source>
        <dbReference type="EMBL" id="MBX08221.1"/>
    </source>
</evidence>
<protein>
    <submittedName>
        <fullName evidence="1">Uncharacterized protein</fullName>
    </submittedName>
</protein>
<dbReference type="EMBL" id="GGEC01027737">
    <property type="protein sequence ID" value="MBX08221.1"/>
    <property type="molecule type" value="Transcribed_RNA"/>
</dbReference>
<name>A0A2P2KR92_RHIMU</name>
<accession>A0A2P2KR92</accession>
<organism evidence="1">
    <name type="scientific">Rhizophora mucronata</name>
    <name type="common">Asiatic mangrove</name>
    <dbReference type="NCBI Taxonomy" id="61149"/>
    <lineage>
        <taxon>Eukaryota</taxon>
        <taxon>Viridiplantae</taxon>
        <taxon>Streptophyta</taxon>
        <taxon>Embryophyta</taxon>
        <taxon>Tracheophyta</taxon>
        <taxon>Spermatophyta</taxon>
        <taxon>Magnoliopsida</taxon>
        <taxon>eudicotyledons</taxon>
        <taxon>Gunneridae</taxon>
        <taxon>Pentapetalae</taxon>
        <taxon>rosids</taxon>
        <taxon>fabids</taxon>
        <taxon>Malpighiales</taxon>
        <taxon>Rhizophoraceae</taxon>
        <taxon>Rhizophora</taxon>
    </lineage>
</organism>
<dbReference type="AlphaFoldDB" id="A0A2P2KR92"/>